<dbReference type="InterPro" id="IPR004827">
    <property type="entry name" value="bZIP"/>
</dbReference>
<protein>
    <recommendedName>
        <fullName evidence="9">BZIP domain-containing protein</fullName>
    </recommendedName>
</protein>
<dbReference type="OrthoDB" id="5847285at2759"/>
<keyword evidence="3" id="KW-0805">Transcription regulation</keyword>
<keyword evidence="7" id="KW-0175">Coiled coil</keyword>
<dbReference type="EMBL" id="LIAE01010194">
    <property type="protein sequence ID" value="PAV65786.1"/>
    <property type="molecule type" value="Genomic_DNA"/>
</dbReference>
<keyword evidence="6" id="KW-0539">Nucleus</keyword>
<dbReference type="GO" id="GO:0001228">
    <property type="term" value="F:DNA-binding transcription activator activity, RNA polymerase II-specific"/>
    <property type="evidence" value="ECO:0007669"/>
    <property type="project" value="TreeGrafter"/>
</dbReference>
<name>A0A2A2JVI4_9BILA</name>
<evidence type="ECO:0000256" key="6">
    <source>
        <dbReference type="ARBA" id="ARBA00023242"/>
    </source>
</evidence>
<dbReference type="SUPFAM" id="SSF57959">
    <property type="entry name" value="Leucine zipper domain"/>
    <property type="match status" value="1"/>
</dbReference>
<feature type="domain" description="BZIP" evidence="9">
    <location>
        <begin position="376"/>
        <end position="436"/>
    </location>
</feature>
<dbReference type="PROSITE" id="PS50217">
    <property type="entry name" value="BZIP"/>
    <property type="match status" value="1"/>
</dbReference>
<evidence type="ECO:0000256" key="5">
    <source>
        <dbReference type="ARBA" id="ARBA00023163"/>
    </source>
</evidence>
<keyword evidence="4" id="KW-0238">DNA-binding</keyword>
<dbReference type="SMART" id="SM00338">
    <property type="entry name" value="BRLZ"/>
    <property type="match status" value="1"/>
</dbReference>
<reference evidence="10 11" key="1">
    <citation type="journal article" date="2017" name="Curr. Biol.">
        <title>Genome architecture and evolution of a unichromosomal asexual nematode.</title>
        <authorList>
            <person name="Fradin H."/>
            <person name="Zegar C."/>
            <person name="Gutwein M."/>
            <person name="Lucas J."/>
            <person name="Kovtun M."/>
            <person name="Corcoran D."/>
            <person name="Baugh L.R."/>
            <person name="Kiontke K."/>
            <person name="Gunsalus K."/>
            <person name="Fitch D.H."/>
            <person name="Piano F."/>
        </authorList>
    </citation>
    <scope>NUCLEOTIDE SEQUENCE [LARGE SCALE GENOMIC DNA]</scope>
    <source>
        <strain evidence="10">PF1309</strain>
    </source>
</reference>
<dbReference type="PANTHER" id="PTHR13044">
    <property type="entry name" value="ACTIVATING TRANSCRIPTION FACTOR ATF 4/5"/>
    <property type="match status" value="1"/>
</dbReference>
<keyword evidence="5" id="KW-0804">Transcription</keyword>
<dbReference type="Gene3D" id="1.20.5.170">
    <property type="match status" value="1"/>
</dbReference>
<dbReference type="PANTHER" id="PTHR13044:SF42">
    <property type="entry name" value="BZIP DOMAIN-CONTAINING PROTEIN"/>
    <property type="match status" value="1"/>
</dbReference>
<dbReference type="AlphaFoldDB" id="A0A2A2JVI4"/>
<proteinExistence type="inferred from homology"/>
<evidence type="ECO:0000259" key="9">
    <source>
        <dbReference type="PROSITE" id="PS50217"/>
    </source>
</evidence>
<dbReference type="Proteomes" id="UP000218231">
    <property type="component" value="Unassembled WGS sequence"/>
</dbReference>
<comment type="subcellular location">
    <subcellularLocation>
        <location evidence="1">Nucleus</location>
    </subcellularLocation>
</comment>
<evidence type="ECO:0000256" key="1">
    <source>
        <dbReference type="ARBA" id="ARBA00004123"/>
    </source>
</evidence>
<evidence type="ECO:0000256" key="3">
    <source>
        <dbReference type="ARBA" id="ARBA00023015"/>
    </source>
</evidence>
<comment type="caution">
    <text evidence="10">The sequence shown here is derived from an EMBL/GenBank/DDBJ whole genome shotgun (WGS) entry which is preliminary data.</text>
</comment>
<dbReference type="CDD" id="cd14692">
    <property type="entry name" value="bZIP_ATF4"/>
    <property type="match status" value="1"/>
</dbReference>
<accession>A0A2A2JVI4</accession>
<dbReference type="InterPro" id="IPR046347">
    <property type="entry name" value="bZIP_sf"/>
</dbReference>
<evidence type="ECO:0000256" key="2">
    <source>
        <dbReference type="ARBA" id="ARBA00007163"/>
    </source>
</evidence>
<dbReference type="GO" id="GO:0000977">
    <property type="term" value="F:RNA polymerase II transcription regulatory region sequence-specific DNA binding"/>
    <property type="evidence" value="ECO:0007669"/>
    <property type="project" value="TreeGrafter"/>
</dbReference>
<feature type="coiled-coil region" evidence="7">
    <location>
        <begin position="386"/>
        <end position="435"/>
    </location>
</feature>
<evidence type="ECO:0000313" key="10">
    <source>
        <dbReference type="EMBL" id="PAV65786.1"/>
    </source>
</evidence>
<feature type="region of interest" description="Disordered" evidence="8">
    <location>
        <begin position="313"/>
        <end position="340"/>
    </location>
</feature>
<keyword evidence="11" id="KW-1185">Reference proteome</keyword>
<gene>
    <name evidence="10" type="ORF">WR25_04287</name>
</gene>
<evidence type="ECO:0000256" key="7">
    <source>
        <dbReference type="SAM" id="Coils"/>
    </source>
</evidence>
<evidence type="ECO:0000313" key="11">
    <source>
        <dbReference type="Proteomes" id="UP000218231"/>
    </source>
</evidence>
<sequence>MCSQFFAEEPPAPCSPSALPIGLSEDCPAEKSSRLFVSPIRPFINAPQSLTNRSVFLSGPTPAKPPWPNAPTSAFSRINAKLRALPQPDVVPCVALDRGPLGLPPPRPIMAAPSAAARSLAEGCMESGREEGINSSLSCPHPFNNSQFMAPMAIESSPCLSEEPSPSPPSQFNFVSPSPPSFFNNDYNLSAVPLDSFQEPFLHNFSQNSPEDSSYNHELLDISKPPSFFDHLAQSPEPFAYIDNVIEEVRSEILSESGGSSSEPSPLQENRQSPAPASVQAAIPLILSPNHPVSIVGDDGQMYKVVLEPIHPAPSKSSPSPAPSSSSASSSSSSSVPSPSFAAVSAYSRKRRPKCLENVPKPKRAVAVCLANMSEEEIGERKKLQNRQAAQKYREKMKLIKAEEEQESEQLESRNAYLKEEAERLQKEIADLRAIIFSSIGKAENA</sequence>
<evidence type="ECO:0000256" key="8">
    <source>
        <dbReference type="SAM" id="MobiDB-lite"/>
    </source>
</evidence>
<feature type="compositionally biased region" description="Low complexity" evidence="8">
    <location>
        <begin position="254"/>
        <end position="267"/>
    </location>
</feature>
<dbReference type="Pfam" id="PF00170">
    <property type="entry name" value="bZIP_1"/>
    <property type="match status" value="1"/>
</dbReference>
<feature type="region of interest" description="Disordered" evidence="8">
    <location>
        <begin position="253"/>
        <end position="276"/>
    </location>
</feature>
<organism evidence="10 11">
    <name type="scientific">Diploscapter pachys</name>
    <dbReference type="NCBI Taxonomy" id="2018661"/>
    <lineage>
        <taxon>Eukaryota</taxon>
        <taxon>Metazoa</taxon>
        <taxon>Ecdysozoa</taxon>
        <taxon>Nematoda</taxon>
        <taxon>Chromadorea</taxon>
        <taxon>Rhabditida</taxon>
        <taxon>Rhabditina</taxon>
        <taxon>Rhabditomorpha</taxon>
        <taxon>Rhabditoidea</taxon>
        <taxon>Rhabditidae</taxon>
        <taxon>Diploscapter</taxon>
    </lineage>
</organism>
<dbReference type="PROSITE" id="PS00036">
    <property type="entry name" value="BZIP_BASIC"/>
    <property type="match status" value="1"/>
</dbReference>
<comment type="similarity">
    <text evidence="2">Belongs to the bZIP family.</text>
</comment>
<dbReference type="GO" id="GO:0005634">
    <property type="term" value="C:nucleus"/>
    <property type="evidence" value="ECO:0007669"/>
    <property type="project" value="UniProtKB-SubCell"/>
</dbReference>
<dbReference type="STRING" id="2018661.A0A2A2JVI4"/>
<evidence type="ECO:0000256" key="4">
    <source>
        <dbReference type="ARBA" id="ARBA00023125"/>
    </source>
</evidence>